<reference evidence="3 4" key="1">
    <citation type="journal article" date="2014" name="Genome Announc.">
        <title>Draft Genome Sequences of Two Isolates of the Roseobacter Group, Sulfitobacter sp. Strains 3SOLIMAR09 and 1FIGIMAR09, from Harbors of Mallorca Island (Mediterranean Sea).</title>
        <authorList>
            <person name="Mas-Llado M."/>
            <person name="Pina-Villalonga J.M."/>
            <person name="Brunet-Galmes I."/>
            <person name="Nogales B."/>
            <person name="Bosch R."/>
        </authorList>
    </citation>
    <scope>NUCLEOTIDE SEQUENCE [LARGE SCALE GENOMIC DNA]</scope>
    <source>
        <strain evidence="3 4">1FIGIMAR09</strain>
    </source>
</reference>
<dbReference type="EMBL" id="JEMU01000003">
    <property type="protein sequence ID" value="KAJ04102.1"/>
    <property type="molecule type" value="Genomic_DNA"/>
</dbReference>
<dbReference type="AlphaFoldDB" id="A0A061ST96"/>
<dbReference type="InterPro" id="IPR006311">
    <property type="entry name" value="TAT_signal"/>
</dbReference>
<dbReference type="GO" id="GO:0006508">
    <property type="term" value="P:proteolysis"/>
    <property type="evidence" value="ECO:0007669"/>
    <property type="project" value="InterPro"/>
</dbReference>
<dbReference type="Proteomes" id="UP000027337">
    <property type="component" value="Unassembled WGS sequence"/>
</dbReference>
<dbReference type="PANTHER" id="PTHR30023:SF0">
    <property type="entry name" value="PENICILLIN-SENSITIVE CARBOXYPEPTIDASE A"/>
    <property type="match status" value="1"/>
</dbReference>
<keyword evidence="3" id="KW-0121">Carboxypeptidase</keyword>
<organism evidence="3 4">
    <name type="scientific">Sulfitobacter mediterraneus</name>
    <dbReference type="NCBI Taxonomy" id="83219"/>
    <lineage>
        <taxon>Bacteria</taxon>
        <taxon>Pseudomonadati</taxon>
        <taxon>Pseudomonadota</taxon>
        <taxon>Alphaproteobacteria</taxon>
        <taxon>Rhodobacterales</taxon>
        <taxon>Roseobacteraceae</taxon>
        <taxon>Sulfitobacter</taxon>
    </lineage>
</organism>
<comment type="caution">
    <text evidence="3">The sequence shown here is derived from an EMBL/GenBank/DDBJ whole genome shotgun (WGS) entry which is preliminary data.</text>
</comment>
<keyword evidence="3" id="KW-0645">Protease</keyword>
<dbReference type="RefSeq" id="WP_037906027.1">
    <property type="nucleotide sequence ID" value="NZ_JEMU01000003.1"/>
</dbReference>
<dbReference type="PANTHER" id="PTHR30023">
    <property type="entry name" value="D-ALANYL-D-ALANINE CARBOXYPEPTIDASE"/>
    <property type="match status" value="1"/>
</dbReference>
<dbReference type="eggNOG" id="COG2027">
    <property type="taxonomic scope" value="Bacteria"/>
</dbReference>
<dbReference type="InterPro" id="IPR012338">
    <property type="entry name" value="Beta-lactam/transpept-like"/>
</dbReference>
<keyword evidence="2" id="KW-0378">Hydrolase</keyword>
<comment type="similarity">
    <text evidence="1">Belongs to the peptidase S13 family.</text>
</comment>
<dbReference type="Gene3D" id="3.40.710.10">
    <property type="entry name" value="DD-peptidase/beta-lactamase superfamily"/>
    <property type="match status" value="2"/>
</dbReference>
<dbReference type="Gene3D" id="3.50.80.20">
    <property type="entry name" value="D-Ala-D-Ala carboxypeptidase C, peptidase S13"/>
    <property type="match status" value="1"/>
</dbReference>
<dbReference type="GO" id="GO:0000270">
    <property type="term" value="P:peptidoglycan metabolic process"/>
    <property type="evidence" value="ECO:0007669"/>
    <property type="project" value="TreeGrafter"/>
</dbReference>
<evidence type="ECO:0000313" key="4">
    <source>
        <dbReference type="Proteomes" id="UP000027337"/>
    </source>
</evidence>
<dbReference type="InterPro" id="IPR000667">
    <property type="entry name" value="Peptidase_S13"/>
</dbReference>
<dbReference type="Pfam" id="PF02113">
    <property type="entry name" value="Peptidase_S13"/>
    <property type="match status" value="1"/>
</dbReference>
<gene>
    <name evidence="3" type="ORF">PM02_04530</name>
</gene>
<evidence type="ECO:0000313" key="3">
    <source>
        <dbReference type="EMBL" id="KAJ04102.1"/>
    </source>
</evidence>
<accession>A0A061ST96</accession>
<dbReference type="SUPFAM" id="SSF56601">
    <property type="entry name" value="beta-lactamase/transpeptidase-like"/>
    <property type="match status" value="1"/>
</dbReference>
<protein>
    <submittedName>
        <fullName evidence="3">D-alanyl-D-alanine carboxypeptidase</fullName>
    </submittedName>
</protein>
<evidence type="ECO:0000256" key="1">
    <source>
        <dbReference type="ARBA" id="ARBA00006096"/>
    </source>
</evidence>
<dbReference type="NCBIfam" id="TIGR00666">
    <property type="entry name" value="PBP4"/>
    <property type="match status" value="1"/>
</dbReference>
<evidence type="ECO:0000256" key="2">
    <source>
        <dbReference type="ARBA" id="ARBA00022801"/>
    </source>
</evidence>
<dbReference type="GO" id="GO:0004185">
    <property type="term" value="F:serine-type carboxypeptidase activity"/>
    <property type="evidence" value="ECO:0007669"/>
    <property type="project" value="InterPro"/>
</dbReference>
<sequence length="497" mass="53199">MGNDFSRRSFLGSLAGFGVAGAGALAAPPATSLRPHLRGEGFYKRAVPSAQEIISGEKLSGRVAFAVADAKSGKWLECENEQTGTAPASVTKALTALYALEALGAAHQFQTTLLATGGVVNGEVQGDLVLVGGGDPTLDTDGLAQIAAQLKEAGIIGVKGGFKVFEAAFPVLRQIDPAQPDQVGYNPAVSGLALNFNRVHFEWKRGSNGYAITMEGRSERYRPAVTMASMQIRDRRAPIYTYEDQPKRDSWTVAKGALGKNGARWLPVRKPGLYAGDVFATLAGAQGIRLSKPEVIDALPQGEVIVTHQSGPLLGILQDMLKYSTNLTAEMVGLAATKSRIGQVADLQSSAAEMNRWAINHLGLSAPKLVDHSGLGDASRMTAQDMALALIKVQESTLRSILKPFKMRDKKGRPIKDHPIAVDAKTGTLNFVSGLAGYVTAEDGRELAFAIFVADEDARARIRPDERERAPGAKTWNRRAKRVQQGLIERWAVLYGS</sequence>
<name>A0A061ST96_9RHOB</name>
<proteinExistence type="inferred from homology"/>
<keyword evidence="4" id="KW-1185">Reference proteome</keyword>
<dbReference type="PROSITE" id="PS51318">
    <property type="entry name" value="TAT"/>
    <property type="match status" value="1"/>
</dbReference>
<dbReference type="STRING" id="83219.PM02_04530"/>
<dbReference type="PRINTS" id="PR00922">
    <property type="entry name" value="DADACBPTASE3"/>
</dbReference>